<dbReference type="InterPro" id="IPR041413">
    <property type="entry name" value="MLTR_LBD"/>
</dbReference>
<dbReference type="PANTHER" id="PTHR35010:SF2">
    <property type="entry name" value="BLL4672 PROTEIN"/>
    <property type="match status" value="1"/>
</dbReference>
<dbReference type="HOGENOM" id="CLU_2506225_0_0_11"/>
<organism evidence="2 3">
    <name type="scientific">[Brevibacterium] flavum</name>
    <dbReference type="NCBI Taxonomy" id="92706"/>
    <lineage>
        <taxon>Bacteria</taxon>
        <taxon>Bacillati</taxon>
        <taxon>Actinomycetota</taxon>
        <taxon>Actinomycetes</taxon>
        <taxon>Mycobacteriales</taxon>
        <taxon>Corynebacteriaceae</taxon>
        <taxon>Corynebacterium</taxon>
    </lineage>
</organism>
<dbReference type="PATRIC" id="fig|92706.3.peg.26"/>
<dbReference type="Pfam" id="PF17765">
    <property type="entry name" value="MLTR_LBD"/>
    <property type="match status" value="1"/>
</dbReference>
<name>A0A0F6WPA0_9CORY</name>
<evidence type="ECO:0000313" key="2">
    <source>
        <dbReference type="EMBL" id="AKF26082.1"/>
    </source>
</evidence>
<evidence type="ECO:0000313" key="3">
    <source>
        <dbReference type="Proteomes" id="UP000034037"/>
    </source>
</evidence>
<dbReference type="Proteomes" id="UP000034037">
    <property type="component" value="Chromosome"/>
</dbReference>
<sequence length="85" mass="9216">MTDAVQQVLDSMSVPAVVMNSRMDIVAANELGRALYPGPFSMAGQPNFARFAFLDPRAAEFYDQYDGAKTFTVSVLRASAGRNPP</sequence>
<keyword evidence="3" id="KW-1185">Reference proteome</keyword>
<evidence type="ECO:0000259" key="1">
    <source>
        <dbReference type="Pfam" id="PF17765"/>
    </source>
</evidence>
<accession>A0A0F6WPA0</accession>
<dbReference type="PANTHER" id="PTHR35010">
    <property type="entry name" value="BLL4672 PROTEIN-RELATED"/>
    <property type="match status" value="1"/>
</dbReference>
<dbReference type="EMBL" id="CP011309">
    <property type="protein sequence ID" value="AKF26082.1"/>
    <property type="molecule type" value="Genomic_DNA"/>
</dbReference>
<feature type="domain" description="MmyB-like transcription regulator ligand binding" evidence="1">
    <location>
        <begin position="3"/>
        <end position="84"/>
    </location>
</feature>
<dbReference type="AlphaFoldDB" id="A0A0F6WPA0"/>
<gene>
    <name evidence="2" type="ORF">YH66_00135</name>
</gene>
<protein>
    <recommendedName>
        <fullName evidence="1">MmyB-like transcription regulator ligand binding domain-containing protein</fullName>
    </recommendedName>
</protein>
<reference evidence="2 3" key="1">
    <citation type="submission" date="2015-04" db="EMBL/GenBank/DDBJ databases">
        <title>Complete Genome Sequence of Brevibacterium flavum ATCC 15168.</title>
        <authorList>
            <person name="Ahn J."/>
            <person name="Park G."/>
            <person name="Jeon W."/>
            <person name="Jang Y."/>
            <person name="Jang M."/>
            <person name="Lee H."/>
            <person name="Lee H."/>
        </authorList>
    </citation>
    <scope>NUCLEOTIDE SEQUENCE [LARGE SCALE GENOMIC DNA]</scope>
    <source>
        <strain evidence="2 3">ATCC 15168</strain>
    </source>
</reference>
<dbReference type="Gene3D" id="3.30.450.180">
    <property type="match status" value="1"/>
</dbReference>
<proteinExistence type="predicted"/>